<evidence type="ECO:0000256" key="3">
    <source>
        <dbReference type="ARBA" id="ARBA00009983"/>
    </source>
</evidence>
<dbReference type="PANTHER" id="PTHR47371:SF3">
    <property type="entry name" value="PHOSPHOGLYCEROL TRANSFERASE I"/>
    <property type="match status" value="1"/>
</dbReference>
<comment type="pathway">
    <text evidence="2">Cell wall biogenesis; lipoteichoic acid biosynthesis.</text>
</comment>
<dbReference type="EC" id="2.7.8.-" evidence="12"/>
<dbReference type="InterPro" id="IPR000917">
    <property type="entry name" value="Sulfatase_N"/>
</dbReference>
<evidence type="ECO:0000256" key="6">
    <source>
        <dbReference type="ARBA" id="ARBA00022989"/>
    </source>
</evidence>
<evidence type="ECO:0000256" key="9">
    <source>
        <dbReference type="SAM" id="MobiDB-lite"/>
    </source>
</evidence>
<evidence type="ECO:0000259" key="11">
    <source>
        <dbReference type="Pfam" id="PF00884"/>
    </source>
</evidence>
<evidence type="ECO:0000256" key="7">
    <source>
        <dbReference type="ARBA" id="ARBA00023136"/>
    </source>
</evidence>
<evidence type="ECO:0000256" key="10">
    <source>
        <dbReference type="SAM" id="Phobius"/>
    </source>
</evidence>
<comment type="similarity">
    <text evidence="3 8">Belongs to the LTA synthase family.</text>
</comment>
<keyword evidence="5 10" id="KW-0812">Transmembrane</keyword>
<feature type="transmembrane region" description="Helical" evidence="10">
    <location>
        <begin position="161"/>
        <end position="178"/>
    </location>
</feature>
<reference evidence="12 13" key="1">
    <citation type="submission" date="2024-02" db="EMBL/GenBank/DDBJ databases">
        <title>Seven novel Bacillus-like species.</title>
        <authorList>
            <person name="Liu G."/>
        </authorList>
    </citation>
    <scope>NUCLEOTIDE SEQUENCE [LARGE SCALE GENOMIC DNA]</scope>
    <source>
        <strain evidence="12 13">FJAT-52991</strain>
    </source>
</reference>
<comment type="subcellular location">
    <subcellularLocation>
        <location evidence="1">Cell membrane</location>
        <topology evidence="1">Multi-pass membrane protein</topology>
    </subcellularLocation>
</comment>
<feature type="compositionally biased region" description="Basic and acidic residues" evidence="9">
    <location>
        <begin position="638"/>
        <end position="647"/>
    </location>
</feature>
<feature type="region of interest" description="Disordered" evidence="9">
    <location>
        <begin position="625"/>
        <end position="647"/>
    </location>
</feature>
<dbReference type="GO" id="GO:0016740">
    <property type="term" value="F:transferase activity"/>
    <property type="evidence" value="ECO:0007669"/>
    <property type="project" value="UniProtKB-KW"/>
</dbReference>
<proteinExistence type="inferred from homology"/>
<evidence type="ECO:0000256" key="8">
    <source>
        <dbReference type="PIRNR" id="PIRNR005091"/>
    </source>
</evidence>
<dbReference type="InterPro" id="IPR050448">
    <property type="entry name" value="OpgB/LTA_synthase_biosynth"/>
</dbReference>
<evidence type="ECO:0000256" key="4">
    <source>
        <dbReference type="ARBA" id="ARBA00022475"/>
    </source>
</evidence>
<dbReference type="Proteomes" id="UP001387364">
    <property type="component" value="Chromosome"/>
</dbReference>
<dbReference type="InterPro" id="IPR017850">
    <property type="entry name" value="Alkaline_phosphatase_core_sf"/>
</dbReference>
<keyword evidence="13" id="KW-1185">Reference proteome</keyword>
<feature type="domain" description="Sulfatase N-terminal" evidence="11">
    <location>
        <begin position="252"/>
        <end position="542"/>
    </location>
</feature>
<dbReference type="Gene3D" id="3.30.1120.170">
    <property type="match status" value="1"/>
</dbReference>
<name>A0ABZ2N2D6_9BACI</name>
<gene>
    <name evidence="12" type="ORF">WDJ61_10215</name>
</gene>
<keyword evidence="6 10" id="KW-1133">Transmembrane helix</keyword>
<dbReference type="PANTHER" id="PTHR47371">
    <property type="entry name" value="LIPOTEICHOIC ACID SYNTHASE"/>
    <property type="match status" value="1"/>
</dbReference>
<keyword evidence="12" id="KW-0808">Transferase</keyword>
<organism evidence="12 13">
    <name type="scientific">Bacillus kandeliae</name>
    <dbReference type="NCBI Taxonomy" id="3129297"/>
    <lineage>
        <taxon>Bacteria</taxon>
        <taxon>Bacillati</taxon>
        <taxon>Bacillota</taxon>
        <taxon>Bacilli</taxon>
        <taxon>Bacillales</taxon>
        <taxon>Bacillaceae</taxon>
        <taxon>Bacillus</taxon>
    </lineage>
</organism>
<keyword evidence="4 8" id="KW-1003">Cell membrane</keyword>
<evidence type="ECO:0000313" key="12">
    <source>
        <dbReference type="EMBL" id="WXB91649.1"/>
    </source>
</evidence>
<dbReference type="RefSeq" id="WP_338749342.1">
    <property type="nucleotide sequence ID" value="NZ_CP147404.1"/>
</dbReference>
<evidence type="ECO:0000256" key="2">
    <source>
        <dbReference type="ARBA" id="ARBA00004936"/>
    </source>
</evidence>
<feature type="transmembrane region" description="Helical" evidence="10">
    <location>
        <begin position="15"/>
        <end position="36"/>
    </location>
</feature>
<dbReference type="SUPFAM" id="SSF53649">
    <property type="entry name" value="Alkaline phosphatase-like"/>
    <property type="match status" value="1"/>
</dbReference>
<dbReference type="InterPro" id="IPR012160">
    <property type="entry name" value="LtaS-like"/>
</dbReference>
<accession>A0ABZ2N2D6</accession>
<dbReference type="Gene3D" id="3.40.720.10">
    <property type="entry name" value="Alkaline Phosphatase, subunit A"/>
    <property type="match status" value="1"/>
</dbReference>
<protein>
    <submittedName>
        <fullName evidence="12">LTA synthase family protein</fullName>
        <ecNumber evidence="12">2.7.8.-</ecNumber>
    </submittedName>
</protein>
<evidence type="ECO:0000256" key="5">
    <source>
        <dbReference type="ARBA" id="ARBA00022692"/>
    </source>
</evidence>
<feature type="transmembrane region" description="Helical" evidence="10">
    <location>
        <begin position="79"/>
        <end position="98"/>
    </location>
</feature>
<dbReference type="PIRSF" id="PIRSF005091">
    <property type="entry name" value="Mmb_sulf_HI1246"/>
    <property type="match status" value="1"/>
</dbReference>
<feature type="transmembrane region" description="Helical" evidence="10">
    <location>
        <begin position="48"/>
        <end position="67"/>
    </location>
</feature>
<evidence type="ECO:0000256" key="1">
    <source>
        <dbReference type="ARBA" id="ARBA00004651"/>
    </source>
</evidence>
<evidence type="ECO:0000313" key="13">
    <source>
        <dbReference type="Proteomes" id="UP001387364"/>
    </source>
</evidence>
<dbReference type="CDD" id="cd16015">
    <property type="entry name" value="LTA_synthase"/>
    <property type="match status" value="1"/>
</dbReference>
<dbReference type="EMBL" id="CP147404">
    <property type="protein sequence ID" value="WXB91649.1"/>
    <property type="molecule type" value="Genomic_DNA"/>
</dbReference>
<dbReference type="Pfam" id="PF00884">
    <property type="entry name" value="Sulfatase"/>
    <property type="match status" value="1"/>
</dbReference>
<feature type="transmembrane region" description="Helical" evidence="10">
    <location>
        <begin position="130"/>
        <end position="149"/>
    </location>
</feature>
<sequence length="647" mass="73874">MQKEAKKDSILSKPLIFFSLAVVFLWIKTYIAYLVEFDLGIENAIQEFLLFFNPLSSAVLFIGIALFAKGRKAFKWMVIIHFLMTALLYANICYYRFFTDYITIPTLMQKGNIASSIGNSMGALFQPYDLLYFADTLILLVLYLSKKVNPKPVKVLRRQRMAVFLTGAALFAINLGLAEMDRPQLLTRTFDRNYIVKYLGMYNFTIYDAVQSTKASTQRALADSSDVTEVENYAKSIYAEPNPEYFGKAKGKNVIYLHLESLQSFMIDYKLNGKEVTPFLNSLAHDDNTLYFDNFFHQTAQGKTSDAEFMLENSLYGLSKGSAFSMKGRNTYQAAPAILGQQGYTSAVFHGNEKSFWNRDEIYKAFGYDHFFDSSYYDMNEEDVVSYGLKDKPFFEQSIPLLETLPQPFYTKFITLSNHFPYPMDQEEATIEKHTTGDESVDGYFQTARYLDESIQGFFTYLKESGLYENSVIVLYGDHYGISDNHNEAMSTVLGKEVGSFENAQLQRVPLFIHIPGVEGGVQHQYGGQIDVMPTLLHLLGVDTKDYLHMGTDLLSAEHDKVVPFRNGDFVSEDVTRVKGKYYNTATGEPIEETEELKQMKASVDKRLEMSDAIVAKDLLRFHEPEGFKPIDPSDYDYNQRSEEDKK</sequence>
<keyword evidence="7 8" id="KW-0472">Membrane</keyword>